<evidence type="ECO:0000313" key="11">
    <source>
        <dbReference type="Proteomes" id="UP000566440"/>
    </source>
</evidence>
<dbReference type="AlphaFoldDB" id="A0A7K9THA2"/>
<dbReference type="GO" id="GO:0045740">
    <property type="term" value="P:positive regulation of DNA replication"/>
    <property type="evidence" value="ECO:0007669"/>
    <property type="project" value="TreeGrafter"/>
</dbReference>
<evidence type="ECO:0000256" key="6">
    <source>
        <dbReference type="ARBA" id="ARBA00023242"/>
    </source>
</evidence>
<comment type="similarity">
    <text evidence="2">Belongs to the nucleoplasmin family.</text>
</comment>
<dbReference type="GO" id="GO:0003723">
    <property type="term" value="F:RNA binding"/>
    <property type="evidence" value="ECO:0007669"/>
    <property type="project" value="TreeGrafter"/>
</dbReference>
<evidence type="ECO:0000256" key="4">
    <source>
        <dbReference type="ARBA" id="ARBA00022853"/>
    </source>
</evidence>
<reference evidence="10 11" key="1">
    <citation type="submission" date="2019-09" db="EMBL/GenBank/DDBJ databases">
        <title>Bird 10,000 Genomes (B10K) Project - Family phase.</title>
        <authorList>
            <person name="Zhang G."/>
        </authorList>
    </citation>
    <scope>NUCLEOTIDE SEQUENCE [LARGE SCALE GENOMIC DNA]</scope>
    <source>
        <strain evidence="10">B10K-DU-001-62</strain>
        <tissue evidence="10">Muscle</tissue>
    </source>
</reference>
<feature type="non-terminal residue" evidence="10">
    <location>
        <position position="1"/>
    </location>
</feature>
<keyword evidence="11" id="KW-1185">Reference proteome</keyword>
<dbReference type="GO" id="GO:0005737">
    <property type="term" value="C:cytoplasm"/>
    <property type="evidence" value="ECO:0007669"/>
    <property type="project" value="TreeGrafter"/>
</dbReference>
<feature type="compositionally biased region" description="Acidic residues" evidence="8">
    <location>
        <begin position="117"/>
        <end position="133"/>
    </location>
</feature>
<dbReference type="GO" id="GO:0007338">
    <property type="term" value="P:single fertilization"/>
    <property type="evidence" value="ECO:0007669"/>
    <property type="project" value="UniProtKB-KW"/>
</dbReference>
<evidence type="ECO:0000259" key="9">
    <source>
        <dbReference type="Pfam" id="PF03066"/>
    </source>
</evidence>
<evidence type="ECO:0000256" key="8">
    <source>
        <dbReference type="SAM" id="MobiDB-lite"/>
    </source>
</evidence>
<keyword evidence="3" id="KW-0217">Developmental protein</keyword>
<organism evidence="10 11">
    <name type="scientific">Galbula dea</name>
    <dbReference type="NCBI Taxonomy" id="1109041"/>
    <lineage>
        <taxon>Eukaryota</taxon>
        <taxon>Metazoa</taxon>
        <taxon>Chordata</taxon>
        <taxon>Craniata</taxon>
        <taxon>Vertebrata</taxon>
        <taxon>Euteleostomi</taxon>
        <taxon>Archelosauria</taxon>
        <taxon>Archosauria</taxon>
        <taxon>Dinosauria</taxon>
        <taxon>Saurischia</taxon>
        <taxon>Theropoda</taxon>
        <taxon>Coelurosauria</taxon>
        <taxon>Aves</taxon>
        <taxon>Neognathae</taxon>
        <taxon>Neoaves</taxon>
        <taxon>Telluraves</taxon>
        <taxon>Coraciimorphae</taxon>
        <taxon>Piciformes</taxon>
        <taxon>Galbulidae</taxon>
        <taxon>Galbula</taxon>
    </lineage>
</organism>
<feature type="non-terminal residue" evidence="10">
    <location>
        <position position="140"/>
    </location>
</feature>
<dbReference type="InterPro" id="IPR024057">
    <property type="entry name" value="Nucleoplasmin_core_dom"/>
</dbReference>
<dbReference type="PANTHER" id="PTHR22747">
    <property type="entry name" value="NUCLEOPLASMIN"/>
    <property type="match status" value="1"/>
</dbReference>
<proteinExistence type="inferred from homology"/>
<feature type="domain" description="Nucleoplasmin core" evidence="9">
    <location>
        <begin position="11"/>
        <end position="109"/>
    </location>
</feature>
<feature type="region of interest" description="Disordered" evidence="8">
    <location>
        <begin position="116"/>
        <end position="140"/>
    </location>
</feature>
<evidence type="ECO:0000256" key="1">
    <source>
        <dbReference type="ARBA" id="ARBA00004123"/>
    </source>
</evidence>
<evidence type="ECO:0000256" key="5">
    <source>
        <dbReference type="ARBA" id="ARBA00023186"/>
    </source>
</evidence>
<protein>
    <submittedName>
        <fullName evidence="10">NPM protein</fullName>
    </submittedName>
</protein>
<dbReference type="Gene3D" id="2.60.120.340">
    <property type="entry name" value="Nucleoplasmin core domain"/>
    <property type="match status" value="1"/>
</dbReference>
<comment type="caution">
    <text evidence="10">The sequence shown here is derived from an EMBL/GenBank/DDBJ whole genome shotgun (WGS) entry which is preliminary data.</text>
</comment>
<dbReference type="GO" id="GO:0005654">
    <property type="term" value="C:nucleoplasm"/>
    <property type="evidence" value="ECO:0007669"/>
    <property type="project" value="TreeGrafter"/>
</dbReference>
<evidence type="ECO:0000256" key="2">
    <source>
        <dbReference type="ARBA" id="ARBA00010744"/>
    </source>
</evidence>
<dbReference type="OrthoDB" id="6075101at2759"/>
<dbReference type="PANTHER" id="PTHR22747:SF14">
    <property type="entry name" value="NUCLEOPLASMIN-2"/>
    <property type="match status" value="1"/>
</dbReference>
<accession>A0A7K9THA2</accession>
<gene>
    <name evidence="10" type="primary">Np_0</name>
    <name evidence="10" type="ORF">GALDEA_R09494</name>
</gene>
<dbReference type="GO" id="GO:0006338">
    <property type="term" value="P:chromatin remodeling"/>
    <property type="evidence" value="ECO:0007669"/>
    <property type="project" value="TreeGrafter"/>
</dbReference>
<evidence type="ECO:0000313" key="10">
    <source>
        <dbReference type="EMBL" id="NXI47877.1"/>
    </source>
</evidence>
<keyword evidence="7" id="KW-0278">Fertilization</keyword>
<sequence>EPHCDSLLSLGCELNSEQDSYTFQVSEEWQCEQQLALRTVCLGETAKDEFHMVEILPAEEGEAHAPVPLVTLKPSVLPMATLVGVDLTPPVTFHLRAGSGPIYISGQHISMVPNLSFEEEEEEEEEDAEEEETAEKSPGK</sequence>
<dbReference type="InterPro" id="IPR004301">
    <property type="entry name" value="Nucleoplasmin"/>
</dbReference>
<comment type="subcellular location">
    <subcellularLocation>
        <location evidence="1">Nucleus</location>
    </subcellularLocation>
</comment>
<dbReference type="Proteomes" id="UP000566440">
    <property type="component" value="Unassembled WGS sequence"/>
</dbReference>
<dbReference type="EMBL" id="VWZX01011013">
    <property type="protein sequence ID" value="NXI47877.1"/>
    <property type="molecule type" value="Genomic_DNA"/>
</dbReference>
<dbReference type="InterPro" id="IPR036824">
    <property type="entry name" value="Nucleoplasmin_core_dom_sf"/>
</dbReference>
<dbReference type="GO" id="GO:0003682">
    <property type="term" value="F:chromatin binding"/>
    <property type="evidence" value="ECO:0007669"/>
    <property type="project" value="TreeGrafter"/>
</dbReference>
<keyword evidence="6" id="KW-0539">Nucleus</keyword>
<dbReference type="FunFam" id="2.60.120.340:FF:000003">
    <property type="entry name" value="Nucleoplasmin 2"/>
    <property type="match status" value="1"/>
</dbReference>
<keyword evidence="4" id="KW-0156">Chromatin regulator</keyword>
<name>A0A7K9THA2_9PICI</name>
<dbReference type="Pfam" id="PF03066">
    <property type="entry name" value="Nucleoplasmin"/>
    <property type="match status" value="1"/>
</dbReference>
<dbReference type="GO" id="GO:0042393">
    <property type="term" value="F:histone binding"/>
    <property type="evidence" value="ECO:0007669"/>
    <property type="project" value="TreeGrafter"/>
</dbReference>
<dbReference type="GO" id="GO:0005730">
    <property type="term" value="C:nucleolus"/>
    <property type="evidence" value="ECO:0007669"/>
    <property type="project" value="TreeGrafter"/>
</dbReference>
<evidence type="ECO:0000256" key="3">
    <source>
        <dbReference type="ARBA" id="ARBA00022473"/>
    </source>
</evidence>
<evidence type="ECO:0000256" key="7">
    <source>
        <dbReference type="ARBA" id="ARBA00023279"/>
    </source>
</evidence>
<dbReference type="SUPFAM" id="SSF69203">
    <property type="entry name" value="Nucleoplasmin-like core domain"/>
    <property type="match status" value="1"/>
</dbReference>
<keyword evidence="5" id="KW-0143">Chaperone</keyword>